<name>A2E954_TRIV3</name>
<protein>
    <recommendedName>
        <fullName evidence="9">Importin N-terminal domain-containing protein</fullName>
    </recommendedName>
</protein>
<keyword evidence="5" id="KW-0653">Protein transport</keyword>
<reference evidence="7" key="1">
    <citation type="submission" date="2006-10" db="EMBL/GenBank/DDBJ databases">
        <authorList>
            <person name="Amadeo P."/>
            <person name="Zhao Q."/>
            <person name="Wortman J."/>
            <person name="Fraser-Liggett C."/>
            <person name="Carlton J."/>
        </authorList>
    </citation>
    <scope>NUCLEOTIDE SEQUENCE</scope>
    <source>
        <strain evidence="7">G3</strain>
    </source>
</reference>
<dbReference type="InParanoid" id="A2E954"/>
<dbReference type="GO" id="GO:0005737">
    <property type="term" value="C:cytoplasm"/>
    <property type="evidence" value="ECO:0000318"/>
    <property type="project" value="GO_Central"/>
</dbReference>
<sequence>MQDTKNFDEIISYINMSINGTNEQIEESTKYMLELQKNPENVFILFQILQKTENLQIKEQTAIFIRQMIAKTELYGEDASPVYPEQLKLLFFETIQMPTLGKTLRQVLFGANDVLLQGPDVWNEYIEYVLQLIGSDDTILLGFEIFSEITTFIAEEINNEQFPNLIPRIEPCLESNDSKYRIAAMHLLDSYAENVDPELFDSKPDFAEKLVIAAKKSVTAYENEAEAMTIFTLLQHLIEIQIPLFQTLQSQICVSTLEIAAEKEISPELRACTNPILIIAPKFFTEEDVETLVPLTLHTSLDLCVELVQSGCDVSFLESIFDSIISLGYETEEVINTLIASCQTAIKDSDINQLYVLITALTGCIANGQEDLAAHAQEIFEIITTCIDDGDLFDLCCVFISEAATESPDIVAEFFEDYVDAISQLVPAGRSVETLDRLLYGSPIVYSDLENLLSFIINLFVPENAEIFSSIMSCFTSAISKVKSNPDLYDSLMPVLDQYLQVEDEELRGKIFECFSYLVRIAPAKAAQQAEQLLAVLTKSFSDSNYVLNEYIAICIDSLAKNIPDSLQSHVSSLTESFERILEVPLPKSIEAEARKQKIKDEELEEEANDEENQEDEDDEDDENDEEDPRVRMASKVLTAYASIMNEFYNDLSDTVPKFIDILIKFIDGPAKIQSSAFKALFYCTDLLTNVEGLDPQKFFESTFEKIKDCGDFNIISEAFWALGGLFISFGQKMTEENLNQSIEVFSGVLSGQINPKIEASLFFALRQLIFSIGKERLGIIHQPLFDILTKRLTKKKQLIHYFIIHTLSALVFAFPELPLECSESIAANAISMLNTSKQSLTKNIALSALNMLISANVQKLFNKSDITDIRNKAVTILNKENDDDMLQTTASTILCTITRVQNGSLNNKNMEQIINRMPPVDDDDIPFAAHFIFYLFQSQGEEFVLNNFTSTAVNIFASGSWLTNLIDAETMSFIANIVSRLSEEQIAEILDGNQHSFRQVLKNLASYAQKN</sequence>
<dbReference type="InterPro" id="IPR016024">
    <property type="entry name" value="ARM-type_fold"/>
</dbReference>
<evidence type="ECO:0000256" key="2">
    <source>
        <dbReference type="ARBA" id="ARBA00022448"/>
    </source>
</evidence>
<feature type="compositionally biased region" description="Acidic residues" evidence="6">
    <location>
        <begin position="602"/>
        <end position="628"/>
    </location>
</feature>
<feature type="region of interest" description="Disordered" evidence="6">
    <location>
        <begin position="595"/>
        <end position="630"/>
    </location>
</feature>
<evidence type="ECO:0000256" key="3">
    <source>
        <dbReference type="ARBA" id="ARBA00022490"/>
    </source>
</evidence>
<keyword evidence="3" id="KW-0963">Cytoplasm</keyword>
<reference evidence="7" key="2">
    <citation type="journal article" date="2007" name="Science">
        <title>Draft genome sequence of the sexually transmitted pathogen Trichomonas vaginalis.</title>
        <authorList>
            <person name="Carlton J.M."/>
            <person name="Hirt R.P."/>
            <person name="Silva J.C."/>
            <person name="Delcher A.L."/>
            <person name="Schatz M."/>
            <person name="Zhao Q."/>
            <person name="Wortman J.R."/>
            <person name="Bidwell S.L."/>
            <person name="Alsmark U.C.M."/>
            <person name="Besteiro S."/>
            <person name="Sicheritz-Ponten T."/>
            <person name="Noel C.J."/>
            <person name="Dacks J.B."/>
            <person name="Foster P.G."/>
            <person name="Simillion C."/>
            <person name="Van de Peer Y."/>
            <person name="Miranda-Saavedra D."/>
            <person name="Barton G.J."/>
            <person name="Westrop G.D."/>
            <person name="Mueller S."/>
            <person name="Dessi D."/>
            <person name="Fiori P.L."/>
            <person name="Ren Q."/>
            <person name="Paulsen I."/>
            <person name="Zhang H."/>
            <person name="Bastida-Corcuera F.D."/>
            <person name="Simoes-Barbosa A."/>
            <person name="Brown M.T."/>
            <person name="Hayes R.D."/>
            <person name="Mukherjee M."/>
            <person name="Okumura C.Y."/>
            <person name="Schneider R."/>
            <person name="Smith A.J."/>
            <person name="Vanacova S."/>
            <person name="Villalvazo M."/>
            <person name="Haas B.J."/>
            <person name="Pertea M."/>
            <person name="Feldblyum T.V."/>
            <person name="Utterback T.R."/>
            <person name="Shu C.L."/>
            <person name="Osoegawa K."/>
            <person name="de Jong P.J."/>
            <person name="Hrdy I."/>
            <person name="Horvathova L."/>
            <person name="Zubacova Z."/>
            <person name="Dolezal P."/>
            <person name="Malik S.B."/>
            <person name="Logsdon J.M. Jr."/>
            <person name="Henze K."/>
            <person name="Gupta A."/>
            <person name="Wang C.C."/>
            <person name="Dunne R.L."/>
            <person name="Upcroft J.A."/>
            <person name="Upcroft P."/>
            <person name="White O."/>
            <person name="Salzberg S.L."/>
            <person name="Tang P."/>
            <person name="Chiu C.-H."/>
            <person name="Lee Y.-S."/>
            <person name="Embley T.M."/>
            <person name="Coombs G.H."/>
            <person name="Mottram J.C."/>
            <person name="Tachezy J."/>
            <person name="Fraser-Liggett C.M."/>
            <person name="Johnson P.J."/>
        </authorList>
    </citation>
    <scope>NUCLEOTIDE SEQUENCE [LARGE SCALE GENOMIC DNA]</scope>
    <source>
        <strain evidence="7">G3</strain>
    </source>
</reference>
<dbReference type="SMR" id="A2E954"/>
<comment type="subcellular location">
    <subcellularLocation>
        <location evidence="1">Cytoplasm</location>
    </subcellularLocation>
</comment>
<dbReference type="InterPro" id="IPR011989">
    <property type="entry name" value="ARM-like"/>
</dbReference>
<evidence type="ECO:0000313" key="7">
    <source>
        <dbReference type="EMBL" id="EAY10848.1"/>
    </source>
</evidence>
<accession>A2E954</accession>
<evidence type="ECO:0000256" key="5">
    <source>
        <dbReference type="ARBA" id="ARBA00022927"/>
    </source>
</evidence>
<dbReference type="RefSeq" id="XP_001323071.1">
    <property type="nucleotide sequence ID" value="XM_001323036.1"/>
</dbReference>
<dbReference type="PANTHER" id="PTHR10527">
    <property type="entry name" value="IMPORTIN BETA"/>
    <property type="match status" value="1"/>
</dbReference>
<evidence type="ECO:0000256" key="1">
    <source>
        <dbReference type="ARBA" id="ARBA00004496"/>
    </source>
</evidence>
<dbReference type="GO" id="GO:0005634">
    <property type="term" value="C:nucleus"/>
    <property type="evidence" value="ECO:0000318"/>
    <property type="project" value="GO_Central"/>
</dbReference>
<dbReference type="GO" id="GO:0006606">
    <property type="term" value="P:protein import into nucleus"/>
    <property type="evidence" value="ECO:0000318"/>
    <property type="project" value="GO_Central"/>
</dbReference>
<dbReference type="InterPro" id="IPR040122">
    <property type="entry name" value="Importin_beta"/>
</dbReference>
<dbReference type="Gene3D" id="1.25.10.10">
    <property type="entry name" value="Leucine-rich Repeat Variant"/>
    <property type="match status" value="3"/>
</dbReference>
<organism evidence="7 8">
    <name type="scientific">Trichomonas vaginalis (strain ATCC PRA-98 / G3)</name>
    <dbReference type="NCBI Taxonomy" id="412133"/>
    <lineage>
        <taxon>Eukaryota</taxon>
        <taxon>Metamonada</taxon>
        <taxon>Parabasalia</taxon>
        <taxon>Trichomonadida</taxon>
        <taxon>Trichomonadidae</taxon>
        <taxon>Trichomonas</taxon>
    </lineage>
</organism>
<dbReference type="KEGG" id="tva:4768785"/>
<dbReference type="VEuPathDB" id="TrichDB:TVAG_258500"/>
<evidence type="ECO:0000256" key="6">
    <source>
        <dbReference type="SAM" id="MobiDB-lite"/>
    </source>
</evidence>
<evidence type="ECO:0000256" key="4">
    <source>
        <dbReference type="ARBA" id="ARBA00022737"/>
    </source>
</evidence>
<proteinExistence type="predicted"/>
<dbReference type="GO" id="GO:0061608">
    <property type="term" value="F:nuclear import signal receptor activity"/>
    <property type="evidence" value="ECO:0000318"/>
    <property type="project" value="GO_Central"/>
</dbReference>
<evidence type="ECO:0008006" key="9">
    <source>
        <dbReference type="Google" id="ProtNLM"/>
    </source>
</evidence>
<dbReference type="VEuPathDB" id="TrichDB:TVAGG3_0542520"/>
<dbReference type="EMBL" id="DS113331">
    <property type="protein sequence ID" value="EAY10848.1"/>
    <property type="molecule type" value="Genomic_DNA"/>
</dbReference>
<evidence type="ECO:0000313" key="8">
    <source>
        <dbReference type="Proteomes" id="UP000001542"/>
    </source>
</evidence>
<keyword evidence="8" id="KW-1185">Reference proteome</keyword>
<gene>
    <name evidence="7" type="ORF">TVAG_258500</name>
</gene>
<dbReference type="Proteomes" id="UP000001542">
    <property type="component" value="Unassembled WGS sequence"/>
</dbReference>
<dbReference type="AlphaFoldDB" id="A2E954"/>
<dbReference type="SUPFAM" id="SSF48371">
    <property type="entry name" value="ARM repeat"/>
    <property type="match status" value="2"/>
</dbReference>
<keyword evidence="2" id="KW-0813">Transport</keyword>
<keyword evidence="4" id="KW-0677">Repeat</keyword>
<dbReference type="GO" id="GO:0008139">
    <property type="term" value="F:nuclear localization sequence binding"/>
    <property type="evidence" value="ECO:0000318"/>
    <property type="project" value="GO_Central"/>
</dbReference>